<reference evidence="8 10" key="1">
    <citation type="submission" date="2019-03" db="EMBL/GenBank/DDBJ databases">
        <title>Genomic Encyclopedia of Type Strains, Phase IV (KMG-IV): sequencing the most valuable type-strain genomes for metagenomic binning, comparative biology and taxonomic classification.</title>
        <authorList>
            <person name="Goeker M."/>
        </authorList>
    </citation>
    <scope>NUCLEOTIDE SEQUENCE [LARGE SCALE GENOMIC DNA]</scope>
    <source>
        <strain evidence="8 10">DSM 17474</strain>
    </source>
</reference>
<dbReference type="Proteomes" id="UP000294721">
    <property type="component" value="Unassembled WGS sequence"/>
</dbReference>
<comment type="cofactor">
    <cofactor evidence="1">
        <name>Mn(2+)</name>
        <dbReference type="ChEBI" id="CHEBI:29035"/>
    </cofactor>
</comment>
<dbReference type="GO" id="GO:0046872">
    <property type="term" value="F:metal ion binding"/>
    <property type="evidence" value="ECO:0007669"/>
    <property type="project" value="UniProtKB-KW"/>
</dbReference>
<evidence type="ECO:0000256" key="1">
    <source>
        <dbReference type="ARBA" id="ARBA00001936"/>
    </source>
</evidence>
<evidence type="ECO:0000313" key="10">
    <source>
        <dbReference type="Proteomes" id="UP000294721"/>
    </source>
</evidence>
<accession>A0AAE9KJF5</accession>
<dbReference type="RefSeq" id="WP_132954647.1">
    <property type="nucleotide sequence ID" value="NZ_CP091507.1"/>
</dbReference>
<dbReference type="PROSITE" id="PS51462">
    <property type="entry name" value="NUDIX"/>
    <property type="match status" value="1"/>
</dbReference>
<dbReference type="PANTHER" id="PTHR12992:SF11">
    <property type="entry name" value="MITOCHONDRIAL COENZYME A DIPHOSPHATASE NUDT8"/>
    <property type="match status" value="1"/>
</dbReference>
<evidence type="ECO:0000313" key="11">
    <source>
        <dbReference type="Proteomes" id="UP000829756"/>
    </source>
</evidence>
<evidence type="ECO:0000256" key="4">
    <source>
        <dbReference type="ARBA" id="ARBA00022801"/>
    </source>
</evidence>
<dbReference type="EMBL" id="SLXE01000033">
    <property type="protein sequence ID" value="TCP01034.1"/>
    <property type="molecule type" value="Genomic_DNA"/>
</dbReference>
<dbReference type="KEGG" id="usu:LVJ78_05890"/>
<feature type="domain" description="Nudix hydrolase" evidence="7">
    <location>
        <begin position="33"/>
        <end position="165"/>
    </location>
</feature>
<protein>
    <submittedName>
        <fullName evidence="9">CoA pyrophosphatase</fullName>
    </submittedName>
    <submittedName>
        <fullName evidence="8">NUDIX domain-containing protein</fullName>
    </submittedName>
</protein>
<dbReference type="Proteomes" id="UP000829756">
    <property type="component" value="Chromosome"/>
</dbReference>
<dbReference type="InterPro" id="IPR045121">
    <property type="entry name" value="CoAse"/>
</dbReference>
<comment type="cofactor">
    <cofactor evidence="2">
        <name>Mg(2+)</name>
        <dbReference type="ChEBI" id="CHEBI:18420"/>
    </cofactor>
</comment>
<gene>
    <name evidence="8" type="ORF">EV680_13311</name>
    <name evidence="9" type="ORF">LVJ78_05890</name>
</gene>
<sequence length="200" mass="22325">MTHTELSRFFSSAADLPAPLQQTRNRMFQGGDFRQAAVLLAVVQHEAQWQILLTRRADSLRHHTGQIALAGGRRDAQDPNLTATALRETAEETGIEAAHWQTFPQLPAYFTPSGYAVAPVPALSAESPLTRPNADEVAEIFYLPLDFALHTANYQSRAFTHNGLTLSTPTLPYRHYDIWGLTAMILHDIAERYRLFQAAV</sequence>
<evidence type="ECO:0000313" key="9">
    <source>
        <dbReference type="EMBL" id="UOO80523.1"/>
    </source>
</evidence>
<organism evidence="9 11">
    <name type="scientific">Uruburuella suis</name>
    <dbReference type="NCBI Taxonomy" id="252130"/>
    <lineage>
        <taxon>Bacteria</taxon>
        <taxon>Pseudomonadati</taxon>
        <taxon>Pseudomonadota</taxon>
        <taxon>Betaproteobacteria</taxon>
        <taxon>Neisseriales</taxon>
        <taxon>Neisseriaceae</taxon>
        <taxon>Uruburuella</taxon>
    </lineage>
</organism>
<dbReference type="AlphaFoldDB" id="A0AAE9KJF5"/>
<evidence type="ECO:0000259" key="7">
    <source>
        <dbReference type="PROSITE" id="PS51462"/>
    </source>
</evidence>
<dbReference type="InterPro" id="IPR015797">
    <property type="entry name" value="NUDIX_hydrolase-like_dom_sf"/>
</dbReference>
<keyword evidence="3" id="KW-0479">Metal-binding</keyword>
<dbReference type="InterPro" id="IPR000086">
    <property type="entry name" value="NUDIX_hydrolase_dom"/>
</dbReference>
<evidence type="ECO:0000256" key="3">
    <source>
        <dbReference type="ARBA" id="ARBA00022723"/>
    </source>
</evidence>
<name>A0AAE9KJF5_9NEIS</name>
<keyword evidence="6" id="KW-0464">Manganese</keyword>
<evidence type="ECO:0000313" key="8">
    <source>
        <dbReference type="EMBL" id="TCP01034.1"/>
    </source>
</evidence>
<dbReference type="Gene3D" id="3.90.79.10">
    <property type="entry name" value="Nucleoside Triphosphate Pyrophosphohydrolase"/>
    <property type="match status" value="1"/>
</dbReference>
<dbReference type="SUPFAM" id="SSF55811">
    <property type="entry name" value="Nudix"/>
    <property type="match status" value="1"/>
</dbReference>
<keyword evidence="4" id="KW-0378">Hydrolase</keyword>
<proteinExistence type="predicted"/>
<evidence type="ECO:0000256" key="6">
    <source>
        <dbReference type="ARBA" id="ARBA00023211"/>
    </source>
</evidence>
<evidence type="ECO:0000256" key="2">
    <source>
        <dbReference type="ARBA" id="ARBA00001946"/>
    </source>
</evidence>
<reference evidence="9" key="3">
    <citation type="journal article" date="2022" name="Res Sq">
        <title>Evolution of multicellular longitudinally dividing oral cavity symbionts (Neisseriaceae).</title>
        <authorList>
            <person name="Nyongesa S."/>
            <person name="Weber P."/>
            <person name="Bernet E."/>
            <person name="Pullido F."/>
            <person name="Nieckarz M."/>
            <person name="Delaby M."/>
            <person name="Nieves C."/>
            <person name="Viehboeck T."/>
            <person name="Krause N."/>
            <person name="Rivera-Millot A."/>
            <person name="Nakamura A."/>
            <person name="Vischer N."/>
            <person name="VanNieuwenhze M."/>
            <person name="Brun Y."/>
            <person name="Cava F."/>
            <person name="Bulgheresi S."/>
            <person name="Veyrier F."/>
        </authorList>
    </citation>
    <scope>NUCLEOTIDE SEQUENCE</scope>
    <source>
        <strain evidence="9">1258/02</strain>
    </source>
</reference>
<evidence type="ECO:0000256" key="5">
    <source>
        <dbReference type="ARBA" id="ARBA00022842"/>
    </source>
</evidence>
<keyword evidence="5" id="KW-0460">Magnesium</keyword>
<dbReference type="GO" id="GO:0010945">
    <property type="term" value="F:coenzyme A diphosphatase activity"/>
    <property type="evidence" value="ECO:0007669"/>
    <property type="project" value="InterPro"/>
</dbReference>
<dbReference type="EMBL" id="CP091507">
    <property type="protein sequence ID" value="UOO80523.1"/>
    <property type="molecule type" value="Genomic_DNA"/>
</dbReference>
<dbReference type="PANTHER" id="PTHR12992">
    <property type="entry name" value="NUDIX HYDROLASE"/>
    <property type="match status" value="1"/>
</dbReference>
<reference evidence="9" key="2">
    <citation type="submission" date="2021-12" db="EMBL/GenBank/DDBJ databases">
        <authorList>
            <person name="Veyrier F.J."/>
        </authorList>
    </citation>
    <scope>NUCLEOTIDE SEQUENCE</scope>
    <source>
        <strain evidence="9">1258/02</strain>
    </source>
</reference>
<keyword evidence="10" id="KW-1185">Reference proteome</keyword>
<dbReference type="Pfam" id="PF00293">
    <property type="entry name" value="NUDIX"/>
    <property type="match status" value="1"/>
</dbReference>
<dbReference type="CDD" id="cd03426">
    <property type="entry name" value="NUDIX_CoAse_Nudt7"/>
    <property type="match status" value="1"/>
</dbReference>